<proteinExistence type="predicted"/>
<name>A0ACD3ZHD3_FUSSC</name>
<sequence>MASSTQQQTEFLSGLGLNSQQIASIQGRGGASGQFAEHVLTTIYPIAVESPETPAYDEAVKGNWSALARKRPSIVFRPSSAEEVAKAVVILEFFDQKFAVRGGGHSPNPGWASIEQGVLISTDRLNGVQYDESSKIARIGAGNRWGMVYSYLEPYGVLVTGGHSSPVGCVGQITGCGNSPWFHKYGWSCESVVNFEIVTTGGKILNANKDENEDLWWALKGGSNNFGIVTRLDMSTFPVPNGVWGGMIMHDWSTDTQRKWAEAYYKFQTENLLEDCGVESLTGWSMTGGHKYLQSVLSADRQMSEKSHPTAFDCFFDLNPTSVLTRNCTPFQLAYHDDPDAAAASGGPNIYFSESTRSSMLCLTVKANLEFYHEAVDIFYDSFKDSAKATDASATLNMSAISGRTMHESNQRGGTPPGWAEEDQSIVFLDNAWLHEKDTEYMLNAGKQCITRLREAAQARGVLMPQIWMNNAGPDDDVIASYGTENWTKLRDISVKYDPMRTFQRLCAGGYKIEKS</sequence>
<dbReference type="EMBL" id="CP090038">
    <property type="protein sequence ID" value="UPL00700.1"/>
    <property type="molecule type" value="Genomic_DNA"/>
</dbReference>
<evidence type="ECO:0000313" key="1">
    <source>
        <dbReference type="EMBL" id="UPL00700.1"/>
    </source>
</evidence>
<keyword evidence="2" id="KW-1185">Reference proteome</keyword>
<evidence type="ECO:0000313" key="2">
    <source>
        <dbReference type="Proteomes" id="UP000830768"/>
    </source>
</evidence>
<reference evidence="1" key="1">
    <citation type="submission" date="2021-11" db="EMBL/GenBank/DDBJ databases">
        <title>Fusarium solani-melongenae Genome sequencing and assembly.</title>
        <authorList>
            <person name="Xie S."/>
            <person name="Huang L."/>
            <person name="Zhang X."/>
        </authorList>
    </citation>
    <scope>NUCLEOTIDE SEQUENCE</scope>
    <source>
        <strain evidence="1">CRI 24-3</strain>
    </source>
</reference>
<accession>A0ACD3ZHD3</accession>
<gene>
    <name evidence="1" type="ORF">LCI18_011634</name>
</gene>
<dbReference type="Proteomes" id="UP000830768">
    <property type="component" value="Chromosome 10"/>
</dbReference>
<protein>
    <submittedName>
        <fullName evidence="1">Uncharacterized protein</fullName>
    </submittedName>
</protein>
<organism evidence="1 2">
    <name type="scientific">Fusarium solani subsp. cucurbitae</name>
    <name type="common">Neocosmosporum cucurbitae</name>
    <dbReference type="NCBI Taxonomy" id="2747967"/>
    <lineage>
        <taxon>Eukaryota</taxon>
        <taxon>Fungi</taxon>
        <taxon>Dikarya</taxon>
        <taxon>Ascomycota</taxon>
        <taxon>Pezizomycotina</taxon>
        <taxon>Sordariomycetes</taxon>
        <taxon>Hypocreomycetidae</taxon>
        <taxon>Hypocreales</taxon>
        <taxon>Nectriaceae</taxon>
        <taxon>Fusarium</taxon>
        <taxon>Fusarium solani species complex</taxon>
    </lineage>
</organism>